<proteinExistence type="predicted"/>
<organism evidence="1">
    <name type="scientific">Absidia glauca</name>
    <name type="common">Pin mould</name>
    <dbReference type="NCBI Taxonomy" id="4829"/>
    <lineage>
        <taxon>Eukaryota</taxon>
        <taxon>Fungi</taxon>
        <taxon>Fungi incertae sedis</taxon>
        <taxon>Mucoromycota</taxon>
        <taxon>Mucoromycotina</taxon>
        <taxon>Mucoromycetes</taxon>
        <taxon>Mucorales</taxon>
        <taxon>Cunninghamellaceae</taxon>
        <taxon>Absidia</taxon>
    </lineage>
</organism>
<reference evidence="1" key="1">
    <citation type="submission" date="2016-04" db="EMBL/GenBank/DDBJ databases">
        <authorList>
            <person name="Evans L.H."/>
            <person name="Alamgir A."/>
            <person name="Owens N."/>
            <person name="Weber N.D."/>
            <person name="Virtaneva K."/>
            <person name="Barbian K."/>
            <person name="Babar A."/>
            <person name="Rosenke K."/>
        </authorList>
    </citation>
    <scope>NUCLEOTIDE SEQUENCE [LARGE SCALE GENOMIC DNA]</scope>
    <source>
        <strain evidence="1">CBS 101.48</strain>
    </source>
</reference>
<evidence type="ECO:0000313" key="2">
    <source>
        <dbReference type="Proteomes" id="UP000078561"/>
    </source>
</evidence>
<dbReference type="EMBL" id="LT553855">
    <property type="protein sequence ID" value="SAM02481.1"/>
    <property type="molecule type" value="Genomic_DNA"/>
</dbReference>
<dbReference type="AlphaFoldDB" id="A0A163JQD8"/>
<keyword evidence="2" id="KW-1185">Reference proteome</keyword>
<sequence length="108" mass="11897">MDMPNIIWKEVGPGLMKTGSSNSAPGSALYNVHGIVMVMDLKKVFRTMIQVDFIDVMGLMGYGADYVEAVVKLLSNGDGQRRPGCVKVSEMVAEGAFLGDMKQWWSRH</sequence>
<dbReference type="InParanoid" id="A0A163JQD8"/>
<name>A0A163JQD8_ABSGL</name>
<dbReference type="Proteomes" id="UP000078561">
    <property type="component" value="Unassembled WGS sequence"/>
</dbReference>
<gene>
    <name evidence="1" type="primary">ABSGL_08274.1 scaffold 9741</name>
</gene>
<protein>
    <submittedName>
        <fullName evidence="1">Uncharacterized protein</fullName>
    </submittedName>
</protein>
<evidence type="ECO:0000313" key="1">
    <source>
        <dbReference type="EMBL" id="SAM02481.1"/>
    </source>
</evidence>
<accession>A0A163JQD8</accession>